<evidence type="ECO:0000313" key="1">
    <source>
        <dbReference type="EMBL" id="SEC11326.1"/>
    </source>
</evidence>
<proteinExistence type="predicted"/>
<accession>A0A1H4PVD3</accession>
<dbReference type="PANTHER" id="PTHR14097:SF8">
    <property type="entry name" value="NAD(P)-BINDING DOMAIN-CONTAINING PROTEIN"/>
    <property type="match status" value="1"/>
</dbReference>
<dbReference type="Proteomes" id="UP000182409">
    <property type="component" value="Unassembled WGS sequence"/>
</dbReference>
<protein>
    <recommendedName>
        <fullName evidence="3">Epimerase</fullName>
    </recommendedName>
</protein>
<dbReference type="AlphaFoldDB" id="A0A1H4PVD3"/>
<dbReference type="SUPFAM" id="SSF51735">
    <property type="entry name" value="NAD(P)-binding Rossmann-fold domains"/>
    <property type="match status" value="1"/>
</dbReference>
<dbReference type="EMBL" id="FNSD01000001">
    <property type="protein sequence ID" value="SEC11326.1"/>
    <property type="molecule type" value="Genomic_DNA"/>
</dbReference>
<dbReference type="PANTHER" id="PTHR14097">
    <property type="entry name" value="OXIDOREDUCTASE HTATIP2"/>
    <property type="match status" value="1"/>
</dbReference>
<dbReference type="InterPro" id="IPR036291">
    <property type="entry name" value="NAD(P)-bd_dom_sf"/>
</dbReference>
<gene>
    <name evidence="1" type="ORF">SAMN05443244_2686</name>
</gene>
<evidence type="ECO:0008006" key="3">
    <source>
        <dbReference type="Google" id="ProtNLM"/>
    </source>
</evidence>
<dbReference type="OrthoDB" id="9785372at2"/>
<sequence>MRVVIFGASGMVGQGILRECLLDPGVVEVLTVSRSALDASVDTAVDRKSPKLRELVRPDVFSDLDFTPIARELTGFDACFFPLGVSSFRMKEAAYKRVTRDLTLAAARVLAKQNPAMVFLYVSGEGTDVRSKTMWARVKGATENALLSMPFRAAYMFRPGLILAKNGIRSKVAIYNLLYRALLPLVALLGRFPKLATDTQTVGRAMLRAARETPAERIWNTAGINRLGR</sequence>
<evidence type="ECO:0000313" key="2">
    <source>
        <dbReference type="Proteomes" id="UP000182409"/>
    </source>
</evidence>
<name>A0A1H4PVD3_9BACT</name>
<dbReference type="Gene3D" id="3.40.50.720">
    <property type="entry name" value="NAD(P)-binding Rossmann-like Domain"/>
    <property type="match status" value="1"/>
</dbReference>
<organism evidence="1 2">
    <name type="scientific">Terriglobus roseus</name>
    <dbReference type="NCBI Taxonomy" id="392734"/>
    <lineage>
        <taxon>Bacteria</taxon>
        <taxon>Pseudomonadati</taxon>
        <taxon>Acidobacteriota</taxon>
        <taxon>Terriglobia</taxon>
        <taxon>Terriglobales</taxon>
        <taxon>Acidobacteriaceae</taxon>
        <taxon>Terriglobus</taxon>
    </lineage>
</organism>
<reference evidence="1 2" key="1">
    <citation type="submission" date="2016-10" db="EMBL/GenBank/DDBJ databases">
        <authorList>
            <person name="de Groot N.N."/>
        </authorList>
    </citation>
    <scope>NUCLEOTIDE SEQUENCE [LARGE SCALE GENOMIC DNA]</scope>
    <source>
        <strain evidence="1 2">AB35.6</strain>
    </source>
</reference>